<evidence type="ECO:0000313" key="3">
    <source>
        <dbReference type="Proteomes" id="UP001438707"/>
    </source>
</evidence>
<dbReference type="AlphaFoldDB" id="A0AAW1QW11"/>
<keyword evidence="1" id="KW-0812">Transmembrane</keyword>
<keyword evidence="1" id="KW-1133">Transmembrane helix</keyword>
<protein>
    <submittedName>
        <fullName evidence="2">Uncharacterized protein</fullName>
    </submittedName>
</protein>
<gene>
    <name evidence="2" type="ORF">WJX74_010801</name>
</gene>
<dbReference type="Proteomes" id="UP001438707">
    <property type="component" value="Unassembled WGS sequence"/>
</dbReference>
<evidence type="ECO:0000313" key="2">
    <source>
        <dbReference type="EMBL" id="KAK9825339.1"/>
    </source>
</evidence>
<organism evidence="2 3">
    <name type="scientific">Apatococcus lobatus</name>
    <dbReference type="NCBI Taxonomy" id="904363"/>
    <lineage>
        <taxon>Eukaryota</taxon>
        <taxon>Viridiplantae</taxon>
        <taxon>Chlorophyta</taxon>
        <taxon>core chlorophytes</taxon>
        <taxon>Trebouxiophyceae</taxon>
        <taxon>Chlorellales</taxon>
        <taxon>Chlorellaceae</taxon>
        <taxon>Apatococcus</taxon>
    </lineage>
</organism>
<comment type="caution">
    <text evidence="2">The sequence shown here is derived from an EMBL/GenBank/DDBJ whole genome shotgun (WGS) entry which is preliminary data.</text>
</comment>
<reference evidence="2 3" key="1">
    <citation type="journal article" date="2024" name="Nat. Commun.">
        <title>Phylogenomics reveals the evolutionary origins of lichenization in chlorophyte algae.</title>
        <authorList>
            <person name="Puginier C."/>
            <person name="Libourel C."/>
            <person name="Otte J."/>
            <person name="Skaloud P."/>
            <person name="Haon M."/>
            <person name="Grisel S."/>
            <person name="Petersen M."/>
            <person name="Berrin J.G."/>
            <person name="Delaux P.M."/>
            <person name="Dal Grande F."/>
            <person name="Keller J."/>
        </authorList>
    </citation>
    <scope>NUCLEOTIDE SEQUENCE [LARGE SCALE GENOMIC DNA]</scope>
    <source>
        <strain evidence="2 3">SAG 2145</strain>
    </source>
</reference>
<accession>A0AAW1QW11</accession>
<sequence length="98" mass="9706">MAASTSSVLCQRPLATRSAARPQVVCSAARPQQKQNKLAQIAVAGLAAAVLSVSGSAIAAEGAPGQGPMKSKICASNPTAKICTKDSVPKTASTSGLN</sequence>
<dbReference type="EMBL" id="JALJOS010000025">
    <property type="protein sequence ID" value="KAK9825339.1"/>
    <property type="molecule type" value="Genomic_DNA"/>
</dbReference>
<keyword evidence="1" id="KW-0472">Membrane</keyword>
<keyword evidence="3" id="KW-1185">Reference proteome</keyword>
<feature type="transmembrane region" description="Helical" evidence="1">
    <location>
        <begin position="38"/>
        <end position="60"/>
    </location>
</feature>
<proteinExistence type="predicted"/>
<evidence type="ECO:0000256" key="1">
    <source>
        <dbReference type="SAM" id="Phobius"/>
    </source>
</evidence>
<name>A0AAW1QW11_9CHLO</name>